<keyword evidence="3" id="KW-1185">Reference proteome</keyword>
<feature type="transmembrane region" description="Helical" evidence="1">
    <location>
        <begin position="56"/>
        <end position="75"/>
    </location>
</feature>
<evidence type="ECO:0000313" key="3">
    <source>
        <dbReference type="Proteomes" id="UP001181693"/>
    </source>
</evidence>
<protein>
    <submittedName>
        <fullName evidence="2">Uncharacterized protein</fullName>
    </submittedName>
</protein>
<reference evidence="2" key="1">
    <citation type="thesis" date="2020" institute="ProQuest LLC" country="789 East Eisenhower Parkway, Ann Arbor, MI, USA">
        <title>Comparative Genomics and Chromosome Evolution.</title>
        <authorList>
            <person name="Mudd A.B."/>
        </authorList>
    </citation>
    <scope>NUCLEOTIDE SEQUENCE</scope>
    <source>
        <strain evidence="2">1538</strain>
        <tissue evidence="2">Blood</tissue>
    </source>
</reference>
<keyword evidence="1" id="KW-1133">Transmembrane helix</keyword>
<keyword evidence="1" id="KW-0472">Membrane</keyword>
<sequence length="88" mass="10444">MYEKGWVTVLPIAIKQTFKFLYNLPLKNERKNIVGCNRTFSILYAQSVNYLKTIRYYKTIILSNTLCVFFILVQISGKKQKQEQKILF</sequence>
<evidence type="ECO:0000313" key="2">
    <source>
        <dbReference type="EMBL" id="DBA14430.1"/>
    </source>
</evidence>
<dbReference type="AlphaFoldDB" id="A0AAV2ZRS8"/>
<name>A0AAV2ZRS8_PYXAD</name>
<organism evidence="2 3">
    <name type="scientific">Pyxicephalus adspersus</name>
    <name type="common">African bullfrog</name>
    <dbReference type="NCBI Taxonomy" id="30357"/>
    <lineage>
        <taxon>Eukaryota</taxon>
        <taxon>Metazoa</taxon>
        <taxon>Chordata</taxon>
        <taxon>Craniata</taxon>
        <taxon>Vertebrata</taxon>
        <taxon>Euteleostomi</taxon>
        <taxon>Amphibia</taxon>
        <taxon>Batrachia</taxon>
        <taxon>Anura</taxon>
        <taxon>Neobatrachia</taxon>
        <taxon>Ranoidea</taxon>
        <taxon>Pyxicephalidae</taxon>
        <taxon>Pyxicephalinae</taxon>
        <taxon>Pyxicephalus</taxon>
    </lineage>
</organism>
<dbReference type="EMBL" id="DYDO01000013">
    <property type="protein sequence ID" value="DBA14430.1"/>
    <property type="molecule type" value="Genomic_DNA"/>
</dbReference>
<keyword evidence="1" id="KW-0812">Transmembrane</keyword>
<proteinExistence type="predicted"/>
<accession>A0AAV2ZRS8</accession>
<dbReference type="Proteomes" id="UP001181693">
    <property type="component" value="Unassembled WGS sequence"/>
</dbReference>
<comment type="caution">
    <text evidence="2">The sequence shown here is derived from an EMBL/GenBank/DDBJ whole genome shotgun (WGS) entry which is preliminary data.</text>
</comment>
<evidence type="ECO:0000256" key="1">
    <source>
        <dbReference type="SAM" id="Phobius"/>
    </source>
</evidence>
<gene>
    <name evidence="2" type="ORF">GDO54_005402</name>
</gene>